<sequence length="475" mass="52720">MSLWVIGVELLCVYPPPPPQDSFQDDQNFLPPPPEQLRGYGYQDGRDDFPPPPPQTEYRDSPTTRMYNTDYSGDRQSPYIRNESPVGGGTYIQQTGGSTYNQSTGSSTYNQPGNYANLSSIQSVYSSSGPTSQADSTIYARPVKITNRRSPETVSYGHSTTPDVPPGYVRQGMGEHRLYDTDRRTDIHQPDNYGRTQSTSSTGFSPGYDYDDRPKPGPQVPRAEFIQHQQLPMADYVQPLGPGSGQEKSGKEAEVDALTSLLMQNMESSNEPEFFGICVKCGKKVIGENNGCTANGQIYHIACFVCVSCGTLLRGKSFYSMDNKPYCEPCYINTLERCSVCSKPITDRLLRATGKPYHPECFTCVVCGMSLDGIPFTVDATNQIHCIDCFHKKFAPRCCVCQQPIMPEKGMEETVRVVALDKSFHIQCYRCEDCSMLLSSEAEGRGCYPLDDSILCKNCNAKRIQAMSSKMATEL</sequence>
<evidence type="ECO:0000256" key="3">
    <source>
        <dbReference type="ARBA" id="ARBA00004496"/>
    </source>
</evidence>
<evidence type="ECO:0000256" key="1">
    <source>
        <dbReference type="ARBA" id="ARBA00004123"/>
    </source>
</evidence>
<dbReference type="GO" id="GO:0001725">
    <property type="term" value="C:stress fiber"/>
    <property type="evidence" value="ECO:0007669"/>
    <property type="project" value="TreeGrafter"/>
</dbReference>
<evidence type="ECO:0000259" key="15">
    <source>
        <dbReference type="PROSITE" id="PS50023"/>
    </source>
</evidence>
<evidence type="ECO:0000256" key="4">
    <source>
        <dbReference type="ARBA" id="ARBA00009611"/>
    </source>
</evidence>
<dbReference type="PANTHER" id="PTHR24207">
    <property type="entry name" value="ZYX102 PROTEIN"/>
    <property type="match status" value="1"/>
</dbReference>
<dbReference type="Gene3D" id="2.10.110.10">
    <property type="entry name" value="Cysteine Rich Protein"/>
    <property type="match status" value="3"/>
</dbReference>
<dbReference type="CDD" id="cd09350">
    <property type="entry name" value="LIM1_TRIP6"/>
    <property type="match status" value="1"/>
</dbReference>
<gene>
    <name evidence="16" type="ORF">FSP39_015392</name>
</gene>
<evidence type="ECO:0000256" key="8">
    <source>
        <dbReference type="ARBA" id="ARBA00022833"/>
    </source>
</evidence>
<proteinExistence type="inferred from homology"/>
<evidence type="ECO:0000256" key="5">
    <source>
        <dbReference type="ARBA" id="ARBA00022490"/>
    </source>
</evidence>
<feature type="compositionally biased region" description="Basic and acidic residues" evidence="14">
    <location>
        <begin position="173"/>
        <end position="189"/>
    </location>
</feature>
<dbReference type="GO" id="GO:0005925">
    <property type="term" value="C:focal adhesion"/>
    <property type="evidence" value="ECO:0007669"/>
    <property type="project" value="TreeGrafter"/>
</dbReference>
<keyword evidence="11 13" id="KW-0440">LIM domain</keyword>
<feature type="compositionally biased region" description="Polar residues" evidence="14">
    <location>
        <begin position="152"/>
        <end position="162"/>
    </location>
</feature>
<protein>
    <recommendedName>
        <fullName evidence="15">LIM zinc-binding domain-containing protein</fullName>
    </recommendedName>
</protein>
<evidence type="ECO:0000256" key="12">
    <source>
        <dbReference type="ARBA" id="ARBA00023242"/>
    </source>
</evidence>
<evidence type="ECO:0000256" key="7">
    <source>
        <dbReference type="ARBA" id="ARBA00022737"/>
    </source>
</evidence>
<dbReference type="AlphaFoldDB" id="A0AA88XUU9"/>
<name>A0AA88XUU9_PINIB</name>
<keyword evidence="12" id="KW-0539">Nucleus</keyword>
<dbReference type="CDD" id="cd09354">
    <property type="entry name" value="LIM2_LPP"/>
    <property type="match status" value="1"/>
</dbReference>
<feature type="domain" description="LIM zinc-binding" evidence="15">
    <location>
        <begin position="276"/>
        <end position="335"/>
    </location>
</feature>
<dbReference type="Proteomes" id="UP001186944">
    <property type="component" value="Unassembled WGS sequence"/>
</dbReference>
<evidence type="ECO:0000256" key="14">
    <source>
        <dbReference type="SAM" id="MobiDB-lite"/>
    </source>
</evidence>
<comment type="similarity">
    <text evidence="4">Belongs to the zyxin/ajuba family.</text>
</comment>
<reference evidence="16" key="1">
    <citation type="submission" date="2019-08" db="EMBL/GenBank/DDBJ databases">
        <title>The improved chromosome-level genome for the pearl oyster Pinctada fucata martensii using PacBio sequencing and Hi-C.</title>
        <authorList>
            <person name="Zheng Z."/>
        </authorList>
    </citation>
    <scope>NUCLEOTIDE SEQUENCE</scope>
    <source>
        <strain evidence="16">ZZ-2019</strain>
        <tissue evidence="16">Adductor muscle</tissue>
    </source>
</reference>
<dbReference type="GO" id="GO:0046872">
    <property type="term" value="F:metal ion binding"/>
    <property type="evidence" value="ECO:0007669"/>
    <property type="project" value="UniProtKB-KW"/>
</dbReference>
<accession>A0AA88XUU9</accession>
<dbReference type="PROSITE" id="PS00478">
    <property type="entry name" value="LIM_DOMAIN_1"/>
    <property type="match status" value="1"/>
</dbReference>
<dbReference type="SUPFAM" id="SSF57716">
    <property type="entry name" value="Glucocorticoid receptor-like (DNA-binding domain)"/>
    <property type="match status" value="3"/>
</dbReference>
<keyword evidence="6 13" id="KW-0479">Metal-binding</keyword>
<dbReference type="PROSITE" id="PS50023">
    <property type="entry name" value="LIM_DOMAIN_2"/>
    <property type="match status" value="3"/>
</dbReference>
<keyword evidence="10" id="KW-0965">Cell junction</keyword>
<evidence type="ECO:0000313" key="17">
    <source>
        <dbReference type="Proteomes" id="UP001186944"/>
    </source>
</evidence>
<organism evidence="16 17">
    <name type="scientific">Pinctada imbricata</name>
    <name type="common">Atlantic pearl-oyster</name>
    <name type="synonym">Pinctada martensii</name>
    <dbReference type="NCBI Taxonomy" id="66713"/>
    <lineage>
        <taxon>Eukaryota</taxon>
        <taxon>Metazoa</taxon>
        <taxon>Spiralia</taxon>
        <taxon>Lophotrochozoa</taxon>
        <taxon>Mollusca</taxon>
        <taxon>Bivalvia</taxon>
        <taxon>Autobranchia</taxon>
        <taxon>Pteriomorphia</taxon>
        <taxon>Pterioida</taxon>
        <taxon>Pterioidea</taxon>
        <taxon>Pteriidae</taxon>
        <taxon>Pinctada</taxon>
    </lineage>
</organism>
<keyword evidence="7" id="KW-0677">Repeat</keyword>
<dbReference type="SMART" id="SM00132">
    <property type="entry name" value="LIM"/>
    <property type="match status" value="3"/>
</dbReference>
<dbReference type="InterPro" id="IPR001781">
    <property type="entry name" value="Znf_LIM"/>
</dbReference>
<dbReference type="CDD" id="cd09437">
    <property type="entry name" value="LIM3_LPP"/>
    <property type="match status" value="1"/>
</dbReference>
<feature type="compositionally biased region" description="Polar residues" evidence="14">
    <location>
        <begin position="63"/>
        <end position="75"/>
    </location>
</feature>
<dbReference type="FunFam" id="2.10.110.10:FF:000027">
    <property type="entry name" value="lipoma-preferred partner isoform X1"/>
    <property type="match status" value="1"/>
</dbReference>
<dbReference type="FunFam" id="2.10.110.10:FF:000047">
    <property type="entry name" value="lipoma-preferred partner isoform X1"/>
    <property type="match status" value="1"/>
</dbReference>
<feature type="region of interest" description="Disordered" evidence="14">
    <location>
        <begin position="15"/>
        <end position="217"/>
    </location>
</feature>
<comment type="subcellular location">
    <subcellularLocation>
        <location evidence="2">Cell junction</location>
    </subcellularLocation>
    <subcellularLocation>
        <location evidence="3">Cytoplasm</location>
    </subcellularLocation>
    <subcellularLocation>
        <location evidence="1">Nucleus</location>
    </subcellularLocation>
</comment>
<feature type="domain" description="LIM zinc-binding" evidence="15">
    <location>
        <begin position="336"/>
        <end position="396"/>
    </location>
</feature>
<evidence type="ECO:0000256" key="2">
    <source>
        <dbReference type="ARBA" id="ARBA00004282"/>
    </source>
</evidence>
<feature type="compositionally biased region" description="Polar residues" evidence="14">
    <location>
        <begin position="194"/>
        <end position="204"/>
    </location>
</feature>
<evidence type="ECO:0000256" key="9">
    <source>
        <dbReference type="ARBA" id="ARBA00022889"/>
    </source>
</evidence>
<comment type="caution">
    <text evidence="16">The sequence shown here is derived from an EMBL/GenBank/DDBJ whole genome shotgun (WGS) entry which is preliminary data.</text>
</comment>
<keyword evidence="5" id="KW-0963">Cytoplasm</keyword>
<dbReference type="Pfam" id="PF00412">
    <property type="entry name" value="LIM"/>
    <property type="match status" value="3"/>
</dbReference>
<dbReference type="GO" id="GO:0005737">
    <property type="term" value="C:cytoplasm"/>
    <property type="evidence" value="ECO:0007669"/>
    <property type="project" value="UniProtKB-SubCell"/>
</dbReference>
<dbReference type="GO" id="GO:0098609">
    <property type="term" value="P:cell-cell adhesion"/>
    <property type="evidence" value="ECO:0007669"/>
    <property type="project" value="TreeGrafter"/>
</dbReference>
<dbReference type="EMBL" id="VSWD01000011">
    <property type="protein sequence ID" value="KAK3088148.1"/>
    <property type="molecule type" value="Genomic_DNA"/>
</dbReference>
<dbReference type="PANTHER" id="PTHR24207:SF2">
    <property type="entry name" value="ZYX102 PROTEIN"/>
    <property type="match status" value="1"/>
</dbReference>
<keyword evidence="17" id="KW-1185">Reference proteome</keyword>
<dbReference type="GO" id="GO:0005634">
    <property type="term" value="C:nucleus"/>
    <property type="evidence" value="ECO:0007669"/>
    <property type="project" value="UniProtKB-SubCell"/>
</dbReference>
<keyword evidence="9" id="KW-0130">Cell adhesion</keyword>
<feature type="compositionally biased region" description="Polar residues" evidence="14">
    <location>
        <begin position="91"/>
        <end position="136"/>
    </location>
</feature>
<evidence type="ECO:0000256" key="13">
    <source>
        <dbReference type="PROSITE-ProRule" id="PRU00125"/>
    </source>
</evidence>
<evidence type="ECO:0000256" key="6">
    <source>
        <dbReference type="ARBA" id="ARBA00022723"/>
    </source>
</evidence>
<feature type="domain" description="LIM zinc-binding" evidence="15">
    <location>
        <begin position="397"/>
        <end position="466"/>
    </location>
</feature>
<evidence type="ECO:0000313" key="16">
    <source>
        <dbReference type="EMBL" id="KAK3088148.1"/>
    </source>
</evidence>
<evidence type="ECO:0000256" key="11">
    <source>
        <dbReference type="ARBA" id="ARBA00023038"/>
    </source>
</evidence>
<keyword evidence="8 13" id="KW-0862">Zinc</keyword>
<dbReference type="FunFam" id="2.10.110.10:FF:000042">
    <property type="entry name" value="lipoma-preferred partner isoform X1"/>
    <property type="match status" value="1"/>
</dbReference>
<evidence type="ECO:0000256" key="10">
    <source>
        <dbReference type="ARBA" id="ARBA00022949"/>
    </source>
</evidence>